<evidence type="ECO:0000313" key="6">
    <source>
        <dbReference type="EMBL" id="QNM00718.1"/>
    </source>
</evidence>
<dbReference type="Gene3D" id="3.40.50.2300">
    <property type="match status" value="1"/>
</dbReference>
<dbReference type="Proteomes" id="UP000515819">
    <property type="component" value="Chromosome"/>
</dbReference>
<evidence type="ECO:0000256" key="1">
    <source>
        <dbReference type="ARBA" id="ARBA00018672"/>
    </source>
</evidence>
<proteinExistence type="predicted"/>
<comment type="function">
    <text evidence="3">May play the central regulatory role in sporulation. It may be an element of the effector pathway responsible for the activation of sporulation genes in response to nutritional stress. Spo0A may act in concert with spo0H (a sigma factor) to control the expression of some genes that are critical to the sporulation process.</text>
</comment>
<accession>A0A7G9FQ86</accession>
<gene>
    <name evidence="6" type="ORF">H9Q76_05435</name>
</gene>
<keyword evidence="2 4" id="KW-0597">Phosphoprotein</keyword>
<dbReference type="InterPro" id="IPR011006">
    <property type="entry name" value="CheY-like_superfamily"/>
</dbReference>
<dbReference type="PANTHER" id="PTHR45339:SF5">
    <property type="entry name" value="HISTIDINE KINASE"/>
    <property type="match status" value="1"/>
</dbReference>
<keyword evidence="7" id="KW-1185">Reference proteome</keyword>
<dbReference type="PANTHER" id="PTHR45339">
    <property type="entry name" value="HYBRID SIGNAL TRANSDUCTION HISTIDINE KINASE J"/>
    <property type="match status" value="1"/>
</dbReference>
<evidence type="ECO:0000313" key="7">
    <source>
        <dbReference type="Proteomes" id="UP000515819"/>
    </source>
</evidence>
<evidence type="ECO:0000256" key="3">
    <source>
        <dbReference type="ARBA" id="ARBA00024867"/>
    </source>
</evidence>
<dbReference type="SMART" id="SM00448">
    <property type="entry name" value="REC"/>
    <property type="match status" value="1"/>
</dbReference>
<feature type="domain" description="Response regulatory" evidence="5">
    <location>
        <begin position="2"/>
        <end position="127"/>
    </location>
</feature>
<dbReference type="InterPro" id="IPR001789">
    <property type="entry name" value="Sig_transdc_resp-reg_receiver"/>
</dbReference>
<evidence type="ECO:0000259" key="5">
    <source>
        <dbReference type="PROSITE" id="PS50110"/>
    </source>
</evidence>
<dbReference type="SUPFAM" id="SSF52172">
    <property type="entry name" value="CheY-like"/>
    <property type="match status" value="1"/>
</dbReference>
<dbReference type="EMBL" id="CP060632">
    <property type="protein sequence ID" value="QNM00718.1"/>
    <property type="molecule type" value="Genomic_DNA"/>
</dbReference>
<dbReference type="GO" id="GO:0000160">
    <property type="term" value="P:phosphorelay signal transduction system"/>
    <property type="evidence" value="ECO:0007669"/>
    <property type="project" value="InterPro"/>
</dbReference>
<dbReference type="RefSeq" id="WP_021984283.1">
    <property type="nucleotide sequence ID" value="NZ_CP060632.1"/>
</dbReference>
<evidence type="ECO:0000256" key="2">
    <source>
        <dbReference type="ARBA" id="ARBA00022553"/>
    </source>
</evidence>
<organism evidence="6 7">
    <name type="scientific">Wujia chipingensis</name>
    <dbReference type="NCBI Taxonomy" id="2763670"/>
    <lineage>
        <taxon>Bacteria</taxon>
        <taxon>Bacillati</taxon>
        <taxon>Bacillota</taxon>
        <taxon>Clostridia</taxon>
        <taxon>Lachnospirales</taxon>
        <taxon>Lachnospiraceae</taxon>
        <taxon>Wujia</taxon>
    </lineage>
</organism>
<name>A0A7G9FQ86_9FIRM</name>
<reference evidence="6 7" key="1">
    <citation type="submission" date="2020-08" db="EMBL/GenBank/DDBJ databases">
        <authorList>
            <person name="Liu C."/>
            <person name="Sun Q."/>
        </authorList>
    </citation>
    <scope>NUCLEOTIDE SEQUENCE [LARGE SCALE GENOMIC DNA]</scope>
    <source>
        <strain evidence="6 7">NSJ-4</strain>
    </source>
</reference>
<dbReference type="KEGG" id="wcp:H9Q76_05435"/>
<protein>
    <recommendedName>
        <fullName evidence="1">Stage 0 sporulation protein A homolog</fullName>
    </recommendedName>
</protein>
<sequence>MKVLVAEDDLASGKFMQKLLSKYGEVVLARDGIAAVDEFVNAVSTNERFDLICMDIMMPKIDGYKALASIRDAERKLGTPRDKRCKVIMISALDEGFDASYASDDYEEYMCKPIDIMKFDSLIRKLEII</sequence>
<feature type="modified residue" description="4-aspartylphosphate" evidence="4">
    <location>
        <position position="55"/>
    </location>
</feature>
<dbReference type="Pfam" id="PF00072">
    <property type="entry name" value="Response_reg"/>
    <property type="match status" value="1"/>
</dbReference>
<dbReference type="CDD" id="cd17546">
    <property type="entry name" value="REC_hyHK_CKI1_RcsC-like"/>
    <property type="match status" value="1"/>
</dbReference>
<dbReference type="AlphaFoldDB" id="A0A7G9FQ86"/>
<dbReference type="PROSITE" id="PS50110">
    <property type="entry name" value="RESPONSE_REGULATORY"/>
    <property type="match status" value="1"/>
</dbReference>
<evidence type="ECO:0000256" key="4">
    <source>
        <dbReference type="PROSITE-ProRule" id="PRU00169"/>
    </source>
</evidence>